<evidence type="ECO:0000259" key="1">
    <source>
        <dbReference type="Pfam" id="PF05050"/>
    </source>
</evidence>
<dbReference type="AlphaFoldDB" id="A0A7Y4LUI4"/>
<dbReference type="NCBIfam" id="TIGR01444">
    <property type="entry name" value="fkbM_fam"/>
    <property type="match status" value="1"/>
</dbReference>
<gene>
    <name evidence="2" type="ORF">HCN58_05880</name>
</gene>
<reference evidence="2 3" key="1">
    <citation type="submission" date="2020-03" db="EMBL/GenBank/DDBJ databases">
        <title>Bradyrhizobium diversity isolated from nodules of Indigofera sp.</title>
        <authorList>
            <person name="Klepa M."/>
            <person name="Helene L."/>
            <person name="Hungria M."/>
        </authorList>
    </citation>
    <scope>NUCLEOTIDE SEQUENCE [LARGE SCALE GENOMIC DNA]</scope>
    <source>
        <strain evidence="2 3">WSM 1791</strain>
    </source>
</reference>
<keyword evidence="2" id="KW-0808">Transferase</keyword>
<proteinExistence type="predicted"/>
<dbReference type="InterPro" id="IPR029063">
    <property type="entry name" value="SAM-dependent_MTases_sf"/>
</dbReference>
<protein>
    <submittedName>
        <fullName evidence="2">FkbM family methyltransferase</fullName>
    </submittedName>
</protein>
<keyword evidence="2" id="KW-0489">Methyltransferase</keyword>
<evidence type="ECO:0000313" key="2">
    <source>
        <dbReference type="EMBL" id="NOJ39136.1"/>
    </source>
</evidence>
<organism evidence="2 3">
    <name type="scientific">Bradyrhizobium australiense</name>
    <dbReference type="NCBI Taxonomy" id="2721161"/>
    <lineage>
        <taxon>Bacteria</taxon>
        <taxon>Pseudomonadati</taxon>
        <taxon>Pseudomonadota</taxon>
        <taxon>Alphaproteobacteria</taxon>
        <taxon>Hyphomicrobiales</taxon>
        <taxon>Nitrobacteraceae</taxon>
        <taxon>Bradyrhizobium</taxon>
    </lineage>
</organism>
<dbReference type="RefSeq" id="WP_171578394.1">
    <property type="nucleotide sequence ID" value="NZ_JAAVLX010000002.1"/>
</dbReference>
<dbReference type="EMBL" id="JAAVLX010000002">
    <property type="protein sequence ID" value="NOJ39136.1"/>
    <property type="molecule type" value="Genomic_DNA"/>
</dbReference>
<name>A0A7Y4LUI4_9BRAD</name>
<evidence type="ECO:0000313" key="3">
    <source>
        <dbReference type="Proteomes" id="UP000544122"/>
    </source>
</evidence>
<dbReference type="GO" id="GO:0008168">
    <property type="term" value="F:methyltransferase activity"/>
    <property type="evidence" value="ECO:0007669"/>
    <property type="project" value="UniProtKB-KW"/>
</dbReference>
<dbReference type="Proteomes" id="UP000544122">
    <property type="component" value="Unassembled WGS sequence"/>
</dbReference>
<dbReference type="Pfam" id="PF05050">
    <property type="entry name" value="Methyltransf_21"/>
    <property type="match status" value="1"/>
</dbReference>
<feature type="domain" description="Methyltransferase FkbM" evidence="1">
    <location>
        <begin position="10"/>
        <end position="173"/>
    </location>
</feature>
<dbReference type="GO" id="GO:0032259">
    <property type="term" value="P:methylation"/>
    <property type="evidence" value="ECO:0007669"/>
    <property type="project" value="UniProtKB-KW"/>
</dbReference>
<keyword evidence="3" id="KW-1185">Reference proteome</keyword>
<dbReference type="Gene3D" id="3.40.50.150">
    <property type="entry name" value="Vaccinia Virus protein VP39"/>
    <property type="match status" value="1"/>
</dbReference>
<comment type="caution">
    <text evidence="2">The sequence shown here is derived from an EMBL/GenBank/DDBJ whole genome shotgun (WGS) entry which is preliminary data.</text>
</comment>
<sequence>MAYQPDLIFDIGLHRGEDTDFYLKKGFRVVAFEADPDLVAHCKARFRDAIAEGRLQIVEGAIAPAMAGERVAFYKNLQKSVWGTIDASWAERNEKSGARSVKVEVVRVDVVEAFLTFGVPFYLKVDIEGADHLVLDGLHRLKDRPCYISIEAEELDFSRIVAQLDALRDLGYHGFKPVQQARMQRTQIATTTLRGDPLYYVFGDSASGPFGDDLPGAWLSYDQCLQEYRGIFAGYRLFRDNAILSRLPGGKGITRLLGWVRGKPMVGWYDTHAKLE</sequence>
<dbReference type="SUPFAM" id="SSF53335">
    <property type="entry name" value="S-adenosyl-L-methionine-dependent methyltransferases"/>
    <property type="match status" value="1"/>
</dbReference>
<dbReference type="InterPro" id="IPR006342">
    <property type="entry name" value="FkbM_mtfrase"/>
</dbReference>
<accession>A0A7Y4LUI4</accession>